<dbReference type="PANTHER" id="PTHR23291:SF50">
    <property type="entry name" value="PROTEIN LIFEGUARD 4"/>
    <property type="match status" value="1"/>
</dbReference>
<dbReference type="EMBL" id="AMCI01001393">
    <property type="protein sequence ID" value="EJX05689.1"/>
    <property type="molecule type" value="Genomic_DNA"/>
</dbReference>
<comment type="subcellular location">
    <subcellularLocation>
        <location evidence="1">Membrane</location>
        <topology evidence="1">Multi-pass membrane protein</topology>
    </subcellularLocation>
</comment>
<proteinExistence type="predicted"/>
<feature type="transmembrane region" description="Helical" evidence="5">
    <location>
        <begin position="43"/>
        <end position="66"/>
    </location>
</feature>
<evidence type="ECO:0000256" key="5">
    <source>
        <dbReference type="SAM" id="Phobius"/>
    </source>
</evidence>
<gene>
    <name evidence="6" type="ORF">EVA_06204</name>
</gene>
<evidence type="ECO:0000256" key="4">
    <source>
        <dbReference type="ARBA" id="ARBA00023136"/>
    </source>
</evidence>
<comment type="caution">
    <text evidence="6">The sequence shown here is derived from an EMBL/GenBank/DDBJ whole genome shotgun (WGS) entry which is preliminary data.</text>
</comment>
<keyword evidence="3 5" id="KW-1133">Transmembrane helix</keyword>
<feature type="transmembrane region" description="Helical" evidence="5">
    <location>
        <begin position="72"/>
        <end position="92"/>
    </location>
</feature>
<feature type="transmembrane region" description="Helical" evidence="5">
    <location>
        <begin position="221"/>
        <end position="243"/>
    </location>
</feature>
<sequence length="249" mass="27527">MSVLNQNGYYGEPSQNQFYAAENRAGVFLYETLSSYTTKTFGWMFAGLGITFLTALAFYATGLAYLVASNRLLLIGVSIAELVVVFSMSARVRTLSVGGARGRFFAYAALNGVVFSSYFFLFDMFDLVLAFGATALYFGIMAGYGYVTKKDLCGWQKPLFFGLVAILIVSVIGMFFSGINILLTCAGIVLFACYTAYDTQKIKAAYYAYAGNEQLSKKASIFAALDLYLDFINMFLYILRLFARSNQDN</sequence>
<feature type="transmembrane region" description="Helical" evidence="5">
    <location>
        <begin position="159"/>
        <end position="192"/>
    </location>
</feature>
<keyword evidence="4 5" id="KW-0472">Membrane</keyword>
<name>J9GFH7_9ZZZZ</name>
<evidence type="ECO:0000256" key="1">
    <source>
        <dbReference type="ARBA" id="ARBA00004141"/>
    </source>
</evidence>
<dbReference type="CDD" id="cd10432">
    <property type="entry name" value="BI-1-like_bacterial"/>
    <property type="match status" value="1"/>
</dbReference>
<organism evidence="6">
    <name type="scientific">gut metagenome</name>
    <dbReference type="NCBI Taxonomy" id="749906"/>
    <lineage>
        <taxon>unclassified sequences</taxon>
        <taxon>metagenomes</taxon>
        <taxon>organismal metagenomes</taxon>
    </lineage>
</organism>
<protein>
    <submittedName>
        <fullName evidence="6">Protein belonging to Uncharacterized protein family UPF0005</fullName>
    </submittedName>
</protein>
<accession>J9GFH7</accession>
<dbReference type="InterPro" id="IPR006214">
    <property type="entry name" value="Bax_inhibitor_1-related"/>
</dbReference>
<reference evidence="6" key="1">
    <citation type="journal article" date="2012" name="PLoS ONE">
        <title>Gene sets for utilization of primary and secondary nutrition supplies in the distal gut of endangered iberian lynx.</title>
        <authorList>
            <person name="Alcaide M."/>
            <person name="Messina E."/>
            <person name="Richter M."/>
            <person name="Bargiela R."/>
            <person name="Peplies J."/>
            <person name="Huws S.A."/>
            <person name="Newbold C.J."/>
            <person name="Golyshin P.N."/>
            <person name="Simon M.A."/>
            <person name="Lopez G."/>
            <person name="Yakimov M.M."/>
            <person name="Ferrer M."/>
        </authorList>
    </citation>
    <scope>NUCLEOTIDE SEQUENCE</scope>
</reference>
<evidence type="ECO:0000313" key="6">
    <source>
        <dbReference type="EMBL" id="EJX05689.1"/>
    </source>
</evidence>
<feature type="transmembrane region" description="Helical" evidence="5">
    <location>
        <begin position="104"/>
        <end position="121"/>
    </location>
</feature>
<evidence type="ECO:0000256" key="2">
    <source>
        <dbReference type="ARBA" id="ARBA00022692"/>
    </source>
</evidence>
<evidence type="ECO:0000256" key="3">
    <source>
        <dbReference type="ARBA" id="ARBA00022989"/>
    </source>
</evidence>
<dbReference type="AlphaFoldDB" id="J9GFH7"/>
<keyword evidence="2 5" id="KW-0812">Transmembrane</keyword>
<dbReference type="Pfam" id="PF01027">
    <property type="entry name" value="Bax1-I"/>
    <property type="match status" value="1"/>
</dbReference>
<dbReference type="PANTHER" id="PTHR23291">
    <property type="entry name" value="BAX INHIBITOR-RELATED"/>
    <property type="match status" value="1"/>
</dbReference>
<feature type="transmembrane region" description="Helical" evidence="5">
    <location>
        <begin position="127"/>
        <end position="147"/>
    </location>
</feature>
<dbReference type="GO" id="GO:0005886">
    <property type="term" value="C:plasma membrane"/>
    <property type="evidence" value="ECO:0007669"/>
    <property type="project" value="TreeGrafter"/>
</dbReference>